<dbReference type="InterPro" id="IPR001060">
    <property type="entry name" value="FCH_dom"/>
</dbReference>
<protein>
    <recommendedName>
        <fullName evidence="7">Rho-GAP domain-containing protein</fullName>
    </recommendedName>
</protein>
<feature type="domain" description="F-BAR" evidence="4">
    <location>
        <begin position="5"/>
        <end position="351"/>
    </location>
</feature>
<evidence type="ECO:0000313" key="6">
    <source>
        <dbReference type="Proteomes" id="UP001476247"/>
    </source>
</evidence>
<evidence type="ECO:0000259" key="3">
    <source>
        <dbReference type="PROSITE" id="PS50238"/>
    </source>
</evidence>
<evidence type="ECO:0000256" key="1">
    <source>
        <dbReference type="PROSITE-ProRule" id="PRU01077"/>
    </source>
</evidence>
<dbReference type="InterPro" id="IPR027267">
    <property type="entry name" value="AH/BAR_dom_sf"/>
</dbReference>
<reference evidence="5 6" key="1">
    <citation type="submission" date="2024-04" db="EMBL/GenBank/DDBJ databases">
        <title>genome sequences of Mucor flavus KT1a and Helicostylum pulchrum KT1b strains isolation_sourced from the surface of a dry-aged beef.</title>
        <authorList>
            <person name="Toyotome T."/>
            <person name="Hosono M."/>
            <person name="Torimaru M."/>
            <person name="Fukuda K."/>
            <person name="Mikami N."/>
        </authorList>
    </citation>
    <scope>NUCLEOTIDE SEQUENCE [LARGE SCALE GENOMIC DNA]</scope>
    <source>
        <strain evidence="5 6">KT1b</strain>
    </source>
</reference>
<proteinExistence type="predicted"/>
<feature type="region of interest" description="Disordered" evidence="2">
    <location>
        <begin position="592"/>
        <end position="632"/>
    </location>
</feature>
<evidence type="ECO:0000313" key="5">
    <source>
        <dbReference type="EMBL" id="GAA5799336.1"/>
    </source>
</evidence>
<evidence type="ECO:0000256" key="2">
    <source>
        <dbReference type="SAM" id="MobiDB-lite"/>
    </source>
</evidence>
<feature type="compositionally biased region" description="Low complexity" evidence="2">
    <location>
        <begin position="623"/>
        <end position="632"/>
    </location>
</feature>
<feature type="domain" description="Rho-GAP" evidence="3">
    <location>
        <begin position="386"/>
        <end position="581"/>
    </location>
</feature>
<dbReference type="InterPro" id="IPR031160">
    <property type="entry name" value="F_BAR_dom"/>
</dbReference>
<dbReference type="PANTHER" id="PTHR23065">
    <property type="entry name" value="PROLINE-SERINE-THREONINE PHOSPHATASE INTERACTING PROTEIN 1"/>
    <property type="match status" value="1"/>
</dbReference>
<name>A0ABP9XX26_9FUNG</name>
<keyword evidence="6" id="KW-1185">Reference proteome</keyword>
<dbReference type="SUPFAM" id="SSF48350">
    <property type="entry name" value="GTPase activation domain, GAP"/>
    <property type="match status" value="1"/>
</dbReference>
<sequence length="717" mass="82438">MPNQHPFQSSFWSPTSSIDIIPNFSLGFNVLHTKLSQSQSENKVIQEYIQERITAEKNHAQQLSSIIPTTRPFDMDIGGGLKRCFEVVYSESQESCKEHQIRAENLNTTALDPLIQFSNRYERIISQAKSTVERQMSQFDAVCKHMEQMKQYYQNRCKTLLVLQPDYRHTIKVGKLEFGTREDACIWLQQELKDKTPRDKALSWLDTQSENDDANAMLQTLEQLEFLKIVDGLVEINSNAPVGNPKGFAGFLGRWGNSGQHMKKEDLVTEMLEADKSYRIAVEKVELMRTQIEQMLFVHYEEMEMLELERIQTIKHVFISVAASLSNTIPRSKETFDNMMLYQETLEPDKDVQFIVEQYRTGQYNPRPVLYENYFDGTAKDQLFGVPLDEITRTQSSLVPQLVSQGLSVIESALLKLHDEEKRLVWTKSIPLDRIYEARAVINHGKFTQETLEKFDILLLASLIRVYFMELPECLFTFELYEPCKLLYSSQAKQDKECRLVSISKLLATLPTSNYHTLKVMMQHFSRLVQQLEKEKKLSYELAKLFSYILMRPQIESKVSAHERNAQRLIQELIENFDVIFTEEASKAQQENWKRPSIIATASHHETKKSNSLDGESRGSGGSRASFTSSRRSSILSFMRTSQSTPTSLASKRNGAPLIIPMPSSTLFEDPDEMVSSESSIVIQTPPSYVNHNYSKANDHFVVDELASVDSFFEDED</sequence>
<gene>
    <name evidence="5" type="ORF">HPULCUR_004750</name>
</gene>
<dbReference type="EMBL" id="BAABUJ010000012">
    <property type="protein sequence ID" value="GAA5799336.1"/>
    <property type="molecule type" value="Genomic_DNA"/>
</dbReference>
<dbReference type="InterPro" id="IPR008936">
    <property type="entry name" value="Rho_GTPase_activation_prot"/>
</dbReference>
<evidence type="ECO:0008006" key="7">
    <source>
        <dbReference type="Google" id="ProtNLM"/>
    </source>
</evidence>
<organism evidence="5 6">
    <name type="scientific">Helicostylum pulchrum</name>
    <dbReference type="NCBI Taxonomy" id="562976"/>
    <lineage>
        <taxon>Eukaryota</taxon>
        <taxon>Fungi</taxon>
        <taxon>Fungi incertae sedis</taxon>
        <taxon>Mucoromycota</taxon>
        <taxon>Mucoromycotina</taxon>
        <taxon>Mucoromycetes</taxon>
        <taxon>Mucorales</taxon>
        <taxon>Mucorineae</taxon>
        <taxon>Mucoraceae</taxon>
        <taxon>Helicostylum</taxon>
    </lineage>
</organism>
<dbReference type="Proteomes" id="UP001476247">
    <property type="component" value="Unassembled WGS sequence"/>
</dbReference>
<dbReference type="Pfam" id="PF00611">
    <property type="entry name" value="FCH"/>
    <property type="match status" value="1"/>
</dbReference>
<evidence type="ECO:0000259" key="4">
    <source>
        <dbReference type="PROSITE" id="PS51741"/>
    </source>
</evidence>
<feature type="compositionally biased region" description="Basic and acidic residues" evidence="2">
    <location>
        <begin position="603"/>
        <end position="617"/>
    </location>
</feature>
<dbReference type="SUPFAM" id="SSF103657">
    <property type="entry name" value="BAR/IMD domain-like"/>
    <property type="match status" value="1"/>
</dbReference>
<dbReference type="Pfam" id="PF00620">
    <property type="entry name" value="RhoGAP"/>
    <property type="match status" value="1"/>
</dbReference>
<comment type="caution">
    <text evidence="5">The sequence shown here is derived from an EMBL/GenBank/DDBJ whole genome shotgun (WGS) entry which is preliminary data.</text>
</comment>
<dbReference type="SMART" id="SM00055">
    <property type="entry name" value="FCH"/>
    <property type="match status" value="1"/>
</dbReference>
<dbReference type="InterPro" id="IPR000198">
    <property type="entry name" value="RhoGAP_dom"/>
</dbReference>
<dbReference type="SMART" id="SM00324">
    <property type="entry name" value="RhoGAP"/>
    <property type="match status" value="1"/>
</dbReference>
<dbReference type="Gene3D" id="1.10.555.10">
    <property type="entry name" value="Rho GTPase activation protein"/>
    <property type="match status" value="1"/>
</dbReference>
<dbReference type="PROSITE" id="PS51741">
    <property type="entry name" value="F_BAR"/>
    <property type="match status" value="1"/>
</dbReference>
<dbReference type="PANTHER" id="PTHR23065:SF17">
    <property type="entry name" value="RHO-GTPASE-ACTIVATING PROTEIN RGD2"/>
    <property type="match status" value="1"/>
</dbReference>
<accession>A0ABP9XX26</accession>
<keyword evidence="1" id="KW-0175">Coiled coil</keyword>
<dbReference type="PROSITE" id="PS50238">
    <property type="entry name" value="RHOGAP"/>
    <property type="match status" value="1"/>
</dbReference>
<dbReference type="Gene3D" id="1.20.1270.60">
    <property type="entry name" value="Arfaptin homology (AH) domain/BAR domain"/>
    <property type="match status" value="1"/>
</dbReference>